<feature type="binding site" evidence="7">
    <location>
        <position position="125"/>
    </location>
    <ligand>
        <name>Zn(2+)</name>
        <dbReference type="ChEBI" id="CHEBI:29105"/>
        <label>1</label>
    </ligand>
</feature>
<gene>
    <name evidence="7 9" type="primary">gloB</name>
    <name evidence="9" type="ORF">EJN90_04740</name>
</gene>
<dbReference type="InterPro" id="IPR017782">
    <property type="entry name" value="Hydroxyacylglutathione_Hdrlase"/>
</dbReference>
<dbReference type="AlphaFoldDB" id="A0A3S9HA14"/>
<proteinExistence type="inferred from homology"/>
<comment type="catalytic activity">
    <reaction evidence="1 7">
        <text>an S-(2-hydroxyacyl)glutathione + H2O = a 2-hydroxy carboxylate + glutathione + H(+)</text>
        <dbReference type="Rhea" id="RHEA:21864"/>
        <dbReference type="ChEBI" id="CHEBI:15377"/>
        <dbReference type="ChEBI" id="CHEBI:15378"/>
        <dbReference type="ChEBI" id="CHEBI:57925"/>
        <dbReference type="ChEBI" id="CHEBI:58896"/>
        <dbReference type="ChEBI" id="CHEBI:71261"/>
        <dbReference type="EC" id="3.1.2.6"/>
    </reaction>
</comment>
<dbReference type="Pfam" id="PF00753">
    <property type="entry name" value="Lactamase_B"/>
    <property type="match status" value="1"/>
</dbReference>
<dbReference type="PANTHER" id="PTHR43705:SF1">
    <property type="entry name" value="HYDROXYACYLGLUTATHIONE HYDROLASE GLOB"/>
    <property type="match status" value="1"/>
</dbReference>
<feature type="binding site" evidence="7">
    <location>
        <position position="125"/>
    </location>
    <ligand>
        <name>Zn(2+)</name>
        <dbReference type="ChEBI" id="CHEBI:29105"/>
        <label>2</label>
    </ligand>
</feature>
<reference evidence="10" key="1">
    <citation type="submission" date="2018-12" db="EMBL/GenBank/DDBJ databases">
        <title>Complete genome sequencing of Jeotgalibaca sp. H21T32.</title>
        <authorList>
            <person name="Bae J.-W."/>
            <person name="Lee S.-Y."/>
        </authorList>
    </citation>
    <scope>NUCLEOTIDE SEQUENCE [LARGE SCALE GENOMIC DNA]</scope>
    <source>
        <strain evidence="10">H21T32</strain>
    </source>
</reference>
<evidence type="ECO:0000256" key="2">
    <source>
        <dbReference type="ARBA" id="ARBA00004963"/>
    </source>
</evidence>
<feature type="binding site" evidence="7">
    <location>
        <position position="108"/>
    </location>
    <ligand>
        <name>Zn(2+)</name>
        <dbReference type="ChEBI" id="CHEBI:29105"/>
        <label>1</label>
    </ligand>
</feature>
<dbReference type="GO" id="GO:0004416">
    <property type="term" value="F:hydroxyacylglutathione hydrolase activity"/>
    <property type="evidence" value="ECO:0007669"/>
    <property type="project" value="UniProtKB-UniRule"/>
</dbReference>
<evidence type="ECO:0000256" key="1">
    <source>
        <dbReference type="ARBA" id="ARBA00001623"/>
    </source>
</evidence>
<sequence>MNIHPTKALSDNYIWIMEEGKDAIVVDPGETEGVLRYLEEKQLNLSAILLTHDHEDHIDGVEELLAKFPNTLVYGPKEADFISTDIVHEGDTFEWMGHNFQILKTAGHTKGHISYLTEDALFCGDALFSAGCGRVFTKNYQAQYDSLQKFKNLADDVKVYAAHEYTKTNLRFAQSIEPSNKIISDALDQVNELRAHDLPTLPSTIGREKTINLFLRAKTLEDFIELRKARDNF</sequence>
<comment type="cofactor">
    <cofactor evidence="7">
        <name>Zn(2+)</name>
        <dbReference type="ChEBI" id="CHEBI:29105"/>
    </cofactor>
    <text evidence="7">Binds 2 Zn(2+) ions per subunit.</text>
</comment>
<comment type="similarity">
    <text evidence="3 7">Belongs to the metallo-beta-lactamase superfamily. Glyoxalase II family.</text>
</comment>
<dbReference type="InterPro" id="IPR035680">
    <property type="entry name" value="Clx_II_MBL"/>
</dbReference>
<dbReference type="GO" id="GO:0046872">
    <property type="term" value="F:metal ion binding"/>
    <property type="evidence" value="ECO:0007669"/>
    <property type="project" value="UniProtKB-KW"/>
</dbReference>
<evidence type="ECO:0000256" key="4">
    <source>
        <dbReference type="ARBA" id="ARBA00022723"/>
    </source>
</evidence>
<dbReference type="SUPFAM" id="SSF56281">
    <property type="entry name" value="Metallo-hydrolase/oxidoreductase"/>
    <property type="match status" value="1"/>
</dbReference>
<feature type="binding site" evidence="7">
    <location>
        <position position="54"/>
    </location>
    <ligand>
        <name>Zn(2+)</name>
        <dbReference type="ChEBI" id="CHEBI:29105"/>
        <label>1</label>
    </ligand>
</feature>
<comment type="function">
    <text evidence="7">Thiolesterase that catalyzes the hydrolysis of S-D-lactoyl-glutathione to form glutathione and D-lactic acid.</text>
</comment>
<accession>A0A3S9HA14</accession>
<dbReference type="UniPathway" id="UPA00619">
    <property type="reaction ID" value="UER00676"/>
</dbReference>
<dbReference type="Gene3D" id="3.60.15.10">
    <property type="entry name" value="Ribonuclease Z/Hydroxyacylglutathione hydrolase-like"/>
    <property type="match status" value="1"/>
</dbReference>
<dbReference type="PIRSF" id="PIRSF005457">
    <property type="entry name" value="Glx"/>
    <property type="match status" value="1"/>
</dbReference>
<dbReference type="HAMAP" id="MF_01374">
    <property type="entry name" value="Glyoxalase_2"/>
    <property type="match status" value="1"/>
</dbReference>
<dbReference type="SMART" id="SM00849">
    <property type="entry name" value="Lactamase_B"/>
    <property type="match status" value="1"/>
</dbReference>
<dbReference type="EC" id="3.1.2.6" evidence="7"/>
<comment type="subunit">
    <text evidence="7">Monomer.</text>
</comment>
<dbReference type="InterPro" id="IPR001279">
    <property type="entry name" value="Metallo-B-lactamas"/>
</dbReference>
<dbReference type="Proteomes" id="UP000273326">
    <property type="component" value="Chromosome"/>
</dbReference>
<feature type="binding site" evidence="7">
    <location>
        <position position="52"/>
    </location>
    <ligand>
        <name>Zn(2+)</name>
        <dbReference type="ChEBI" id="CHEBI:29105"/>
        <label>1</label>
    </ligand>
</feature>
<name>A0A3S9HA14_9LACT</name>
<evidence type="ECO:0000313" key="10">
    <source>
        <dbReference type="Proteomes" id="UP000273326"/>
    </source>
</evidence>
<feature type="binding site" evidence="7">
    <location>
        <position position="57"/>
    </location>
    <ligand>
        <name>Zn(2+)</name>
        <dbReference type="ChEBI" id="CHEBI:29105"/>
        <label>2</label>
    </ligand>
</feature>
<keyword evidence="5 7" id="KW-0378">Hydrolase</keyword>
<dbReference type="NCBIfam" id="TIGR03413">
    <property type="entry name" value="GSH_gloB"/>
    <property type="match status" value="1"/>
</dbReference>
<dbReference type="InterPro" id="IPR050110">
    <property type="entry name" value="Glyoxalase_II_hydrolase"/>
</dbReference>
<dbReference type="CDD" id="cd07723">
    <property type="entry name" value="hydroxyacylglutathione_hydrolase_MBL-fold"/>
    <property type="match status" value="1"/>
</dbReference>
<evidence type="ECO:0000313" key="9">
    <source>
        <dbReference type="EMBL" id="AZP04033.1"/>
    </source>
</evidence>
<organism evidence="9 10">
    <name type="scientific">Jeotgalibaca ciconiae</name>
    <dbReference type="NCBI Taxonomy" id="2496265"/>
    <lineage>
        <taxon>Bacteria</taxon>
        <taxon>Bacillati</taxon>
        <taxon>Bacillota</taxon>
        <taxon>Bacilli</taxon>
        <taxon>Lactobacillales</taxon>
        <taxon>Carnobacteriaceae</taxon>
        <taxon>Jeotgalibaca</taxon>
    </lineage>
</organism>
<evidence type="ECO:0000256" key="3">
    <source>
        <dbReference type="ARBA" id="ARBA00006759"/>
    </source>
</evidence>
<protein>
    <recommendedName>
        <fullName evidence="7">Hydroxyacylglutathione hydrolase</fullName>
        <ecNumber evidence="7">3.1.2.6</ecNumber>
    </recommendedName>
    <alternativeName>
        <fullName evidence="7">Glyoxalase II</fullName>
        <shortName evidence="7">Glx II</shortName>
    </alternativeName>
</protein>
<dbReference type="PANTHER" id="PTHR43705">
    <property type="entry name" value="HYDROXYACYLGLUTATHIONE HYDROLASE"/>
    <property type="match status" value="1"/>
</dbReference>
<keyword evidence="6 7" id="KW-0862">Zinc</keyword>
<feature type="domain" description="Metallo-beta-lactamase" evidence="8">
    <location>
        <begin position="11"/>
        <end position="163"/>
    </location>
</feature>
<dbReference type="InterPro" id="IPR032282">
    <property type="entry name" value="HAGH_C"/>
</dbReference>
<dbReference type="OrthoDB" id="9802897at2"/>
<feature type="binding site" evidence="7">
    <location>
        <position position="163"/>
    </location>
    <ligand>
        <name>Zn(2+)</name>
        <dbReference type="ChEBI" id="CHEBI:29105"/>
        <label>2</label>
    </ligand>
</feature>
<keyword evidence="4 7" id="KW-0479">Metal-binding</keyword>
<dbReference type="KEGG" id="jeh:EJN90_04740"/>
<evidence type="ECO:0000259" key="8">
    <source>
        <dbReference type="SMART" id="SM00849"/>
    </source>
</evidence>
<dbReference type="InterPro" id="IPR036866">
    <property type="entry name" value="RibonucZ/Hydroxyglut_hydro"/>
</dbReference>
<evidence type="ECO:0000256" key="6">
    <source>
        <dbReference type="ARBA" id="ARBA00022833"/>
    </source>
</evidence>
<feature type="binding site" evidence="7">
    <location>
        <position position="56"/>
    </location>
    <ligand>
        <name>Zn(2+)</name>
        <dbReference type="ChEBI" id="CHEBI:29105"/>
        <label>2</label>
    </ligand>
</feature>
<comment type="pathway">
    <text evidence="2 7">Secondary metabolite metabolism; methylglyoxal degradation; (R)-lactate from methylglyoxal: step 2/2.</text>
</comment>
<dbReference type="EMBL" id="CP034465">
    <property type="protein sequence ID" value="AZP04033.1"/>
    <property type="molecule type" value="Genomic_DNA"/>
</dbReference>
<keyword evidence="10" id="KW-1185">Reference proteome</keyword>
<evidence type="ECO:0000256" key="7">
    <source>
        <dbReference type="HAMAP-Rule" id="MF_01374"/>
    </source>
</evidence>
<dbReference type="GO" id="GO:0019243">
    <property type="term" value="P:methylglyoxal catabolic process to D-lactate via S-lactoyl-glutathione"/>
    <property type="evidence" value="ECO:0007669"/>
    <property type="project" value="UniProtKB-UniRule"/>
</dbReference>
<dbReference type="RefSeq" id="WP_126109111.1">
    <property type="nucleotide sequence ID" value="NZ_CP034465.1"/>
</dbReference>
<evidence type="ECO:0000256" key="5">
    <source>
        <dbReference type="ARBA" id="ARBA00022801"/>
    </source>
</evidence>
<dbReference type="Pfam" id="PF16123">
    <property type="entry name" value="HAGH_C"/>
    <property type="match status" value="1"/>
</dbReference>